<gene>
    <name evidence="2" type="ORF">D1223_06130</name>
</gene>
<accession>A0A399RI54</accession>
<dbReference type="GO" id="GO:0004364">
    <property type="term" value="F:glutathione transferase activity"/>
    <property type="evidence" value="ECO:0007669"/>
    <property type="project" value="TreeGrafter"/>
</dbReference>
<dbReference type="AlphaFoldDB" id="A0A399RI54"/>
<dbReference type="SUPFAM" id="SSF47616">
    <property type="entry name" value="GST C-terminal domain-like"/>
    <property type="match status" value="1"/>
</dbReference>
<dbReference type="CDD" id="cd03194">
    <property type="entry name" value="GST_C_3"/>
    <property type="match status" value="1"/>
</dbReference>
<organism evidence="2 3">
    <name type="scientific">Henriciella mobilis</name>
    <dbReference type="NCBI Taxonomy" id="2305467"/>
    <lineage>
        <taxon>Bacteria</taxon>
        <taxon>Pseudomonadati</taxon>
        <taxon>Pseudomonadota</taxon>
        <taxon>Alphaproteobacteria</taxon>
        <taxon>Hyphomonadales</taxon>
        <taxon>Hyphomonadaceae</taxon>
        <taxon>Henriciella</taxon>
    </lineage>
</organism>
<evidence type="ECO:0000259" key="1">
    <source>
        <dbReference type="PROSITE" id="PS50404"/>
    </source>
</evidence>
<dbReference type="InterPro" id="IPR036249">
    <property type="entry name" value="Thioredoxin-like_sf"/>
</dbReference>
<dbReference type="GO" id="GO:0006559">
    <property type="term" value="P:L-phenylalanine catabolic process"/>
    <property type="evidence" value="ECO:0007669"/>
    <property type="project" value="TreeGrafter"/>
</dbReference>
<dbReference type="PANTHER" id="PTHR42673:SF4">
    <property type="entry name" value="MALEYLACETOACETATE ISOMERASE"/>
    <property type="match status" value="1"/>
</dbReference>
<dbReference type="InterPro" id="IPR040079">
    <property type="entry name" value="Glutathione_S-Trfase"/>
</dbReference>
<reference evidence="2 3" key="1">
    <citation type="submission" date="2018-08" db="EMBL/GenBank/DDBJ databases">
        <title>Henriciella mobilis sp. nov., isolated from seawater.</title>
        <authorList>
            <person name="Cheng H."/>
            <person name="Wu Y.-H."/>
            <person name="Xu X.-W."/>
            <person name="Guo L.-L."/>
        </authorList>
    </citation>
    <scope>NUCLEOTIDE SEQUENCE [LARGE SCALE GENOMIC DNA]</scope>
    <source>
        <strain evidence="2 3">JN25</strain>
    </source>
</reference>
<dbReference type="InterPro" id="IPR004045">
    <property type="entry name" value="Glutathione_S-Trfase_N"/>
</dbReference>
<dbReference type="Gene3D" id="1.20.1050.10">
    <property type="match status" value="1"/>
</dbReference>
<dbReference type="InterPro" id="IPR036282">
    <property type="entry name" value="Glutathione-S-Trfase_C_sf"/>
</dbReference>
<feature type="domain" description="GST N-terminal" evidence="1">
    <location>
        <begin position="12"/>
        <end position="92"/>
    </location>
</feature>
<keyword evidence="3" id="KW-1185">Reference proteome</keyword>
<proteinExistence type="predicted"/>
<dbReference type="Proteomes" id="UP000266385">
    <property type="component" value="Unassembled WGS sequence"/>
</dbReference>
<evidence type="ECO:0000313" key="3">
    <source>
        <dbReference type="Proteomes" id="UP000266385"/>
    </source>
</evidence>
<comment type="caution">
    <text evidence="2">The sequence shown here is derived from an EMBL/GenBank/DDBJ whole genome shotgun (WGS) entry which is preliminary data.</text>
</comment>
<dbReference type="EMBL" id="QWFX01000006">
    <property type="protein sequence ID" value="RIJ30223.1"/>
    <property type="molecule type" value="Genomic_DNA"/>
</dbReference>
<dbReference type="GO" id="GO:0016034">
    <property type="term" value="F:maleylacetoacetate isomerase activity"/>
    <property type="evidence" value="ECO:0007669"/>
    <property type="project" value="TreeGrafter"/>
</dbReference>
<sequence length="235" mass="26564">MAARRREALLMRRFVSGNLNYSSWSIRALLMARHVGLEVEEEIVPLDFPDTTERLARISPTRKVPLLIWDDEAVWDSLAIIEWLAERYPGVWPADARARARARSISAEMHSGFPTLRRACPMDIRARHDTPEMTADLKADIARVDELWSDARAEFGEGGPFLFGEWSAADAVYAPVVTRFITYDLPRSEVAQAYMDAVMAHPLMVRLAKEAEAEPWWIKYTPDGRSSGFIPSGSS</sequence>
<dbReference type="GO" id="GO:0006749">
    <property type="term" value="P:glutathione metabolic process"/>
    <property type="evidence" value="ECO:0007669"/>
    <property type="project" value="TreeGrafter"/>
</dbReference>
<dbReference type="PROSITE" id="PS50404">
    <property type="entry name" value="GST_NTER"/>
    <property type="match status" value="1"/>
</dbReference>
<keyword evidence="2" id="KW-0808">Transferase</keyword>
<evidence type="ECO:0000313" key="2">
    <source>
        <dbReference type="EMBL" id="RIJ30223.1"/>
    </source>
</evidence>
<dbReference type="SUPFAM" id="SSF52833">
    <property type="entry name" value="Thioredoxin-like"/>
    <property type="match status" value="1"/>
</dbReference>
<name>A0A399RI54_9PROT</name>
<dbReference type="PANTHER" id="PTHR42673">
    <property type="entry name" value="MALEYLACETOACETATE ISOMERASE"/>
    <property type="match status" value="1"/>
</dbReference>
<dbReference type="Pfam" id="PF13409">
    <property type="entry name" value="GST_N_2"/>
    <property type="match status" value="1"/>
</dbReference>
<dbReference type="Gene3D" id="3.40.30.10">
    <property type="entry name" value="Glutaredoxin"/>
    <property type="match status" value="1"/>
</dbReference>
<dbReference type="SFLD" id="SFLDS00019">
    <property type="entry name" value="Glutathione_Transferase_(cytos"/>
    <property type="match status" value="1"/>
</dbReference>
<protein>
    <submittedName>
        <fullName evidence="2">Glutathione S-transferase</fullName>
    </submittedName>
</protein>